<dbReference type="VEuPathDB" id="TrichDB:TVAGG3_0057940"/>
<evidence type="ECO:0000313" key="3">
    <source>
        <dbReference type="Proteomes" id="UP000001542"/>
    </source>
</evidence>
<evidence type="ECO:0000313" key="2">
    <source>
        <dbReference type="EMBL" id="EAX97853.1"/>
    </source>
</evidence>
<reference evidence="2" key="1">
    <citation type="submission" date="2006-10" db="EMBL/GenBank/DDBJ databases">
        <authorList>
            <person name="Amadeo P."/>
            <person name="Zhao Q."/>
            <person name="Wortman J."/>
            <person name="Fraser-Liggett C."/>
            <person name="Carlton J."/>
        </authorList>
    </citation>
    <scope>NUCLEOTIDE SEQUENCE</scope>
    <source>
        <strain evidence="2">G3</strain>
    </source>
</reference>
<reference evidence="2" key="2">
    <citation type="journal article" date="2007" name="Science">
        <title>Draft genome sequence of the sexually transmitted pathogen Trichomonas vaginalis.</title>
        <authorList>
            <person name="Carlton J.M."/>
            <person name="Hirt R.P."/>
            <person name="Silva J.C."/>
            <person name="Delcher A.L."/>
            <person name="Schatz M."/>
            <person name="Zhao Q."/>
            <person name="Wortman J.R."/>
            <person name="Bidwell S.L."/>
            <person name="Alsmark U.C.M."/>
            <person name="Besteiro S."/>
            <person name="Sicheritz-Ponten T."/>
            <person name="Noel C.J."/>
            <person name="Dacks J.B."/>
            <person name="Foster P.G."/>
            <person name="Simillion C."/>
            <person name="Van de Peer Y."/>
            <person name="Miranda-Saavedra D."/>
            <person name="Barton G.J."/>
            <person name="Westrop G.D."/>
            <person name="Mueller S."/>
            <person name="Dessi D."/>
            <person name="Fiori P.L."/>
            <person name="Ren Q."/>
            <person name="Paulsen I."/>
            <person name="Zhang H."/>
            <person name="Bastida-Corcuera F.D."/>
            <person name="Simoes-Barbosa A."/>
            <person name="Brown M.T."/>
            <person name="Hayes R.D."/>
            <person name="Mukherjee M."/>
            <person name="Okumura C.Y."/>
            <person name="Schneider R."/>
            <person name="Smith A.J."/>
            <person name="Vanacova S."/>
            <person name="Villalvazo M."/>
            <person name="Haas B.J."/>
            <person name="Pertea M."/>
            <person name="Feldblyum T.V."/>
            <person name="Utterback T.R."/>
            <person name="Shu C.L."/>
            <person name="Osoegawa K."/>
            <person name="de Jong P.J."/>
            <person name="Hrdy I."/>
            <person name="Horvathova L."/>
            <person name="Zubacova Z."/>
            <person name="Dolezal P."/>
            <person name="Malik S.B."/>
            <person name="Logsdon J.M. Jr."/>
            <person name="Henze K."/>
            <person name="Gupta A."/>
            <person name="Wang C.C."/>
            <person name="Dunne R.L."/>
            <person name="Upcroft J.A."/>
            <person name="Upcroft P."/>
            <person name="White O."/>
            <person name="Salzberg S.L."/>
            <person name="Tang P."/>
            <person name="Chiu C.-H."/>
            <person name="Lee Y.-S."/>
            <person name="Embley T.M."/>
            <person name="Coombs G.H."/>
            <person name="Mottram J.C."/>
            <person name="Tachezy J."/>
            <person name="Fraser-Liggett C.M."/>
            <person name="Johnson P.J."/>
        </authorList>
    </citation>
    <scope>NUCLEOTIDE SEQUENCE [LARGE SCALE GENOMIC DNA]</scope>
    <source>
        <strain evidence="2">G3</strain>
    </source>
</reference>
<dbReference type="InParanoid" id="A2FB72"/>
<organism evidence="2 3">
    <name type="scientific">Trichomonas vaginalis (strain ATCC PRA-98 / G3)</name>
    <dbReference type="NCBI Taxonomy" id="412133"/>
    <lineage>
        <taxon>Eukaryota</taxon>
        <taxon>Metamonada</taxon>
        <taxon>Parabasalia</taxon>
        <taxon>Trichomonadida</taxon>
        <taxon>Trichomonadidae</taxon>
        <taxon>Trichomonas</taxon>
    </lineage>
</organism>
<dbReference type="VEuPathDB" id="TrichDB:TVAG_436000"/>
<gene>
    <name evidence="2" type="ORF">TVAG_436000</name>
</gene>
<proteinExistence type="predicted"/>
<dbReference type="EMBL" id="DS113698">
    <property type="protein sequence ID" value="EAX97853.1"/>
    <property type="molecule type" value="Genomic_DNA"/>
</dbReference>
<keyword evidence="1" id="KW-0175">Coiled coil</keyword>
<dbReference type="AlphaFoldDB" id="A2FB72"/>
<dbReference type="KEGG" id="tva:4755641"/>
<evidence type="ECO:0000256" key="1">
    <source>
        <dbReference type="SAM" id="Coils"/>
    </source>
</evidence>
<dbReference type="SMR" id="A2FB72"/>
<protein>
    <submittedName>
        <fullName evidence="2">Uncharacterized protein</fullName>
    </submittedName>
</protein>
<dbReference type="RefSeq" id="XP_001310783.1">
    <property type="nucleotide sequence ID" value="XM_001310782.1"/>
</dbReference>
<keyword evidence="3" id="KW-1185">Reference proteome</keyword>
<accession>A2FB72</accession>
<name>A2FB72_TRIV3</name>
<dbReference type="Proteomes" id="UP000001542">
    <property type="component" value="Unassembled WGS sequence"/>
</dbReference>
<sequence>MSEVPEEEQISVAQLQALVNMQLAQFDAMTQSINSTLDSFESKIDELQNRADFLKKQNAEKCKK</sequence>
<feature type="coiled-coil region" evidence="1">
    <location>
        <begin position="30"/>
        <end position="64"/>
    </location>
</feature>